<name>A0A9W8H9V9_9FUNG</name>
<dbReference type="EMBL" id="JANBUL010000077">
    <property type="protein sequence ID" value="KAJ2782289.1"/>
    <property type="molecule type" value="Genomic_DNA"/>
</dbReference>
<sequence length="147" mass="16691">MFARKFRQHGTLHLSTYLKTYKVGDIVDIKGNGAVQKGMPHKFYHGKTGIVYNVTKSSVGIIVHKRVGNRYLEKRINVRIEHVSHSKCRDDFLRRVKETAAARKAAREAGESICLKRQPAQPREARFVSTKNNSPTTITAIPYDTLI</sequence>
<dbReference type="AlphaFoldDB" id="A0A9W8H9V9"/>
<dbReference type="PROSITE" id="PS01171">
    <property type="entry name" value="RIBOSOMAL_L21E"/>
    <property type="match status" value="1"/>
</dbReference>
<evidence type="ECO:0000313" key="5">
    <source>
        <dbReference type="Proteomes" id="UP001140217"/>
    </source>
</evidence>
<comment type="caution">
    <text evidence="4">The sequence shown here is derived from an EMBL/GenBank/DDBJ whole genome shotgun (WGS) entry which is preliminary data.</text>
</comment>
<evidence type="ECO:0000313" key="4">
    <source>
        <dbReference type="EMBL" id="KAJ2782289.1"/>
    </source>
</evidence>
<dbReference type="Gene3D" id="6.10.250.3260">
    <property type="match status" value="1"/>
</dbReference>
<organism evidence="4 5">
    <name type="scientific">Coemansia javaensis</name>
    <dbReference type="NCBI Taxonomy" id="2761396"/>
    <lineage>
        <taxon>Eukaryota</taxon>
        <taxon>Fungi</taxon>
        <taxon>Fungi incertae sedis</taxon>
        <taxon>Zoopagomycota</taxon>
        <taxon>Kickxellomycotina</taxon>
        <taxon>Kickxellomycetes</taxon>
        <taxon>Kickxellales</taxon>
        <taxon>Kickxellaceae</taxon>
        <taxon>Coemansia</taxon>
    </lineage>
</organism>
<accession>A0A9W8H9V9</accession>
<dbReference type="InterPro" id="IPR036948">
    <property type="entry name" value="Ribosomal_eL21_sf"/>
</dbReference>
<dbReference type="FunFam" id="6.10.250.3260:FF:000001">
    <property type="entry name" value="60S ribosomal protein L21"/>
    <property type="match status" value="1"/>
</dbReference>
<dbReference type="GO" id="GO:1990904">
    <property type="term" value="C:ribonucleoprotein complex"/>
    <property type="evidence" value="ECO:0007669"/>
    <property type="project" value="UniProtKB-KW"/>
</dbReference>
<dbReference type="InterPro" id="IPR018259">
    <property type="entry name" value="Ribosomal_eL21_CS"/>
</dbReference>
<evidence type="ECO:0000256" key="1">
    <source>
        <dbReference type="ARBA" id="ARBA00008427"/>
    </source>
</evidence>
<dbReference type="GO" id="GO:0003735">
    <property type="term" value="F:structural constituent of ribosome"/>
    <property type="evidence" value="ECO:0007669"/>
    <property type="project" value="InterPro"/>
</dbReference>
<reference evidence="4" key="1">
    <citation type="submission" date="2022-07" db="EMBL/GenBank/DDBJ databases">
        <title>Phylogenomic reconstructions and comparative analyses of Kickxellomycotina fungi.</title>
        <authorList>
            <person name="Reynolds N.K."/>
            <person name="Stajich J.E."/>
            <person name="Barry K."/>
            <person name="Grigoriev I.V."/>
            <person name="Crous P."/>
            <person name="Smith M.E."/>
        </authorList>
    </citation>
    <scope>NUCLEOTIDE SEQUENCE</scope>
    <source>
        <strain evidence="4">NBRC 105414</strain>
    </source>
</reference>
<dbReference type="InterPro" id="IPR001147">
    <property type="entry name" value="Ribosomal_eL21"/>
</dbReference>
<dbReference type="Proteomes" id="UP001140217">
    <property type="component" value="Unassembled WGS sequence"/>
</dbReference>
<protein>
    <submittedName>
        <fullName evidence="4">60S ribosomal protein L21A</fullName>
    </submittedName>
</protein>
<gene>
    <name evidence="4" type="primary">RPL21A</name>
    <name evidence="4" type="ORF">H4R18_002371</name>
</gene>
<dbReference type="GO" id="GO:0006412">
    <property type="term" value="P:translation"/>
    <property type="evidence" value="ECO:0007669"/>
    <property type="project" value="InterPro"/>
</dbReference>
<evidence type="ECO:0000256" key="3">
    <source>
        <dbReference type="ARBA" id="ARBA00023274"/>
    </source>
</evidence>
<dbReference type="PANTHER" id="PTHR20981">
    <property type="entry name" value="60S RIBOSOMAL PROTEIN L21"/>
    <property type="match status" value="1"/>
</dbReference>
<comment type="similarity">
    <text evidence="1">Belongs to the eukaryotic ribosomal protein eL21 family.</text>
</comment>
<dbReference type="FunFam" id="2.30.30.70:FF:000001">
    <property type="entry name" value="60S ribosomal protein L21"/>
    <property type="match status" value="1"/>
</dbReference>
<dbReference type="InterPro" id="IPR008991">
    <property type="entry name" value="Translation_prot_SH3-like_sf"/>
</dbReference>
<proteinExistence type="inferred from homology"/>
<dbReference type="GO" id="GO:0005840">
    <property type="term" value="C:ribosome"/>
    <property type="evidence" value="ECO:0007669"/>
    <property type="project" value="UniProtKB-KW"/>
</dbReference>
<dbReference type="SUPFAM" id="SSF50104">
    <property type="entry name" value="Translation proteins SH3-like domain"/>
    <property type="match status" value="1"/>
</dbReference>
<evidence type="ECO:0000256" key="2">
    <source>
        <dbReference type="ARBA" id="ARBA00022980"/>
    </source>
</evidence>
<dbReference type="Gene3D" id="2.30.30.70">
    <property type="entry name" value="Ribosomal protein L21"/>
    <property type="match status" value="1"/>
</dbReference>
<keyword evidence="5" id="KW-1185">Reference proteome</keyword>
<keyword evidence="2 4" id="KW-0689">Ribosomal protein</keyword>
<dbReference type="Pfam" id="PF01157">
    <property type="entry name" value="Ribosomal_L21e"/>
    <property type="match status" value="1"/>
</dbReference>
<keyword evidence="3" id="KW-0687">Ribonucleoprotein</keyword>
<dbReference type="OrthoDB" id="1539250at2759"/>